<reference evidence="2" key="1">
    <citation type="submission" date="2023-02" db="EMBL/GenBank/DDBJ databases">
        <title>Colletotrichum kahawae CIFC_Que2 genome sequencing and assembly.</title>
        <authorList>
            <person name="Baroncelli R."/>
        </authorList>
    </citation>
    <scope>NUCLEOTIDE SEQUENCE</scope>
    <source>
        <strain evidence="2">CIFC_Que2</strain>
    </source>
</reference>
<accession>A0AAD9YHC3</accession>
<evidence type="ECO:0000256" key="1">
    <source>
        <dbReference type="SAM" id="MobiDB-lite"/>
    </source>
</evidence>
<dbReference type="Proteomes" id="UP001281614">
    <property type="component" value="Unassembled WGS sequence"/>
</dbReference>
<feature type="region of interest" description="Disordered" evidence="1">
    <location>
        <begin position="126"/>
        <end position="147"/>
    </location>
</feature>
<keyword evidence="3" id="KW-1185">Reference proteome</keyword>
<dbReference type="AlphaFoldDB" id="A0AAD9YHC3"/>
<protein>
    <submittedName>
        <fullName evidence="2">Uncharacterized protein</fullName>
    </submittedName>
</protein>
<feature type="non-terminal residue" evidence="2">
    <location>
        <position position="233"/>
    </location>
</feature>
<comment type="caution">
    <text evidence="2">The sequence shown here is derived from an EMBL/GenBank/DDBJ whole genome shotgun (WGS) entry which is preliminary data.</text>
</comment>
<name>A0AAD9YHC3_COLKA</name>
<sequence length="233" mass="25280">MSTAATASSSTGNAYALLNATRLRISTQIATALLIAIPPNPTIDDLLTIVVGSKRYVLEAQLSYKRGRGRSSWIRDHGDFLVKVIQGRAAGSYWSCRRCDAKGQPRVFGAAATSASAHTICRISPHLDEDSDGTPTSSSTAASTPPSLKRLRLGHTNVPKAKVTTLRDLCVASIVSADLPFAHFENSYLQQILQYHSTEIAGEVPWSHSAIRDRLDDLCRRGERLVIEELHAA</sequence>
<evidence type="ECO:0000313" key="2">
    <source>
        <dbReference type="EMBL" id="KAK2764201.1"/>
    </source>
</evidence>
<gene>
    <name evidence="2" type="ORF">CKAH01_15807</name>
</gene>
<proteinExistence type="predicted"/>
<feature type="compositionally biased region" description="Low complexity" evidence="1">
    <location>
        <begin position="134"/>
        <end position="147"/>
    </location>
</feature>
<organism evidence="2 3">
    <name type="scientific">Colletotrichum kahawae</name>
    <name type="common">Coffee berry disease fungus</name>
    <dbReference type="NCBI Taxonomy" id="34407"/>
    <lineage>
        <taxon>Eukaryota</taxon>
        <taxon>Fungi</taxon>
        <taxon>Dikarya</taxon>
        <taxon>Ascomycota</taxon>
        <taxon>Pezizomycotina</taxon>
        <taxon>Sordariomycetes</taxon>
        <taxon>Hypocreomycetidae</taxon>
        <taxon>Glomerellales</taxon>
        <taxon>Glomerellaceae</taxon>
        <taxon>Colletotrichum</taxon>
        <taxon>Colletotrichum gloeosporioides species complex</taxon>
    </lineage>
</organism>
<evidence type="ECO:0000313" key="3">
    <source>
        <dbReference type="Proteomes" id="UP001281614"/>
    </source>
</evidence>
<dbReference type="EMBL" id="VYYT01000137">
    <property type="protein sequence ID" value="KAK2764201.1"/>
    <property type="molecule type" value="Genomic_DNA"/>
</dbReference>